<dbReference type="EMBL" id="PJQD01000116">
    <property type="protein sequence ID" value="POY70455.1"/>
    <property type="molecule type" value="Genomic_DNA"/>
</dbReference>
<evidence type="ECO:0000256" key="1">
    <source>
        <dbReference type="SAM" id="MobiDB-lite"/>
    </source>
</evidence>
<keyword evidence="2" id="KW-0812">Transmembrane</keyword>
<comment type="caution">
    <text evidence="3">The sequence shown here is derived from an EMBL/GenBank/DDBJ whole genome shotgun (WGS) entry which is preliminary data.</text>
</comment>
<name>A0A2S5B134_9BASI</name>
<protein>
    <submittedName>
        <fullName evidence="3">Uncharacterized protein</fullName>
    </submittedName>
</protein>
<gene>
    <name evidence="3" type="ORF">BMF94_6523</name>
</gene>
<evidence type="ECO:0000313" key="4">
    <source>
        <dbReference type="Proteomes" id="UP000237144"/>
    </source>
</evidence>
<dbReference type="Proteomes" id="UP000237144">
    <property type="component" value="Unassembled WGS sequence"/>
</dbReference>
<feature type="compositionally biased region" description="Polar residues" evidence="1">
    <location>
        <begin position="291"/>
        <end position="303"/>
    </location>
</feature>
<feature type="region of interest" description="Disordered" evidence="1">
    <location>
        <begin position="180"/>
        <end position="200"/>
    </location>
</feature>
<reference evidence="3 4" key="1">
    <citation type="journal article" date="2018" name="Front. Microbiol.">
        <title>Prospects for Fungal Bioremediation of Acidic Radioactive Waste Sites: Characterization and Genome Sequence of Rhodotorula taiwanensis MD1149.</title>
        <authorList>
            <person name="Tkavc R."/>
            <person name="Matrosova V.Y."/>
            <person name="Grichenko O.E."/>
            <person name="Gostincar C."/>
            <person name="Volpe R.P."/>
            <person name="Klimenkova P."/>
            <person name="Gaidamakova E.K."/>
            <person name="Zhou C.E."/>
            <person name="Stewart B.J."/>
            <person name="Lyman M.G."/>
            <person name="Malfatti S.A."/>
            <person name="Rubinfeld B."/>
            <person name="Courtot M."/>
            <person name="Singh J."/>
            <person name="Dalgard C.L."/>
            <person name="Hamilton T."/>
            <person name="Frey K.G."/>
            <person name="Gunde-Cimerman N."/>
            <person name="Dugan L."/>
            <person name="Daly M.J."/>
        </authorList>
    </citation>
    <scope>NUCLEOTIDE SEQUENCE [LARGE SCALE GENOMIC DNA]</scope>
    <source>
        <strain evidence="3 4">MD1149</strain>
    </source>
</reference>
<keyword evidence="2" id="KW-0472">Membrane</keyword>
<feature type="region of interest" description="Disordered" evidence="1">
    <location>
        <begin position="270"/>
        <end position="303"/>
    </location>
</feature>
<accession>A0A2S5B134</accession>
<dbReference type="AlphaFoldDB" id="A0A2S5B134"/>
<dbReference type="OrthoDB" id="2564232at2759"/>
<feature type="transmembrane region" description="Helical" evidence="2">
    <location>
        <begin position="124"/>
        <end position="145"/>
    </location>
</feature>
<keyword evidence="2" id="KW-1133">Transmembrane helix</keyword>
<feature type="transmembrane region" description="Helical" evidence="2">
    <location>
        <begin position="73"/>
        <end position="91"/>
    </location>
</feature>
<evidence type="ECO:0000256" key="2">
    <source>
        <dbReference type="SAM" id="Phobius"/>
    </source>
</evidence>
<evidence type="ECO:0000313" key="3">
    <source>
        <dbReference type="EMBL" id="POY70455.1"/>
    </source>
</evidence>
<proteinExistence type="predicted"/>
<keyword evidence="4" id="KW-1185">Reference proteome</keyword>
<organism evidence="3 4">
    <name type="scientific">Rhodotorula taiwanensis</name>
    <dbReference type="NCBI Taxonomy" id="741276"/>
    <lineage>
        <taxon>Eukaryota</taxon>
        <taxon>Fungi</taxon>
        <taxon>Dikarya</taxon>
        <taxon>Basidiomycota</taxon>
        <taxon>Pucciniomycotina</taxon>
        <taxon>Microbotryomycetes</taxon>
        <taxon>Sporidiobolales</taxon>
        <taxon>Sporidiobolaceae</taxon>
        <taxon>Rhodotorula</taxon>
    </lineage>
</organism>
<sequence length="427" mass="46429">MSTPETLHRPIADPFDELVGRTRAPVDPTVEVEGPPPPPAVIRPFNPKTDLKLVRYLIGAVVMEPSSLANQAALFKPVSLALWLGITHLLITRFTNGYPAFVHNRLYPDQPRVSNMGSQPVSPIWEIITLLPVVVAPVIAILAVFEWRHRNLFEAEMRRAIGEEDMRDIQTYYGVDNQGGAHEVGKATTGTPEQDAKNAPKQRHGFWVLEFDNRMLGAVGLDGRKPGQPLDSVADQIEAGADKKLEGATASFGEDKAASTATSIEGDKSTLKVRGKAAPSVSVAPPSPSSGDAQQTFSLDSTSPLPAGTLHLRRFGTSLSFRPAGIDDDLLVHVAKVAFSPSVSPDQPEPAQQLVFSIRSTIQKSLRQALERNGWELVPRGSELELASSSAAVKANTSVVDPIWPLNLSERTMVLRRSRWEQSQGKQ</sequence>